<evidence type="ECO:0000313" key="2">
    <source>
        <dbReference type="Proteomes" id="UP000198379"/>
    </source>
</evidence>
<dbReference type="OrthoDB" id="1117601at2"/>
<reference evidence="1 2" key="1">
    <citation type="submission" date="2017-06" db="EMBL/GenBank/DDBJ databases">
        <authorList>
            <person name="Kim H.J."/>
            <person name="Triplett B.A."/>
        </authorList>
    </citation>
    <scope>NUCLEOTIDE SEQUENCE [LARGE SCALE GENOMIC DNA]</scope>
    <source>
        <strain evidence="1 2">DSM 25597</strain>
    </source>
</reference>
<dbReference type="AlphaFoldDB" id="A0A239C4Y5"/>
<accession>A0A239C4Y5</accession>
<dbReference type="EMBL" id="FZNY01000007">
    <property type="protein sequence ID" value="SNS15325.1"/>
    <property type="molecule type" value="Genomic_DNA"/>
</dbReference>
<name>A0A239C4Y5_9FLAO</name>
<organism evidence="1 2">
    <name type="scientific">Dokdonia pacifica</name>
    <dbReference type="NCBI Taxonomy" id="1627892"/>
    <lineage>
        <taxon>Bacteria</taxon>
        <taxon>Pseudomonadati</taxon>
        <taxon>Bacteroidota</taxon>
        <taxon>Flavobacteriia</taxon>
        <taxon>Flavobacteriales</taxon>
        <taxon>Flavobacteriaceae</taxon>
        <taxon>Dokdonia</taxon>
    </lineage>
</organism>
<evidence type="ECO:0000313" key="1">
    <source>
        <dbReference type="EMBL" id="SNS15325.1"/>
    </source>
</evidence>
<keyword evidence="2" id="KW-1185">Reference proteome</keyword>
<sequence>MQKILGIGSRIDHPTHGVGVVTNVTSELYWVTFIKDGLETITIDDTFEVIEAVEDEVDTVSLYEVEKSLREMLKRYSDISEVVPIADKWKGGTMILNPKDTNLSSKEIPIDTFFHKIVMVRDRIRVMEQKINSSKTLDDQDKIDLQQYITRIYGSLTTFNVLFKNTTQNFKGESSKK</sequence>
<protein>
    <submittedName>
        <fullName evidence="1">Uncharacterized protein</fullName>
    </submittedName>
</protein>
<proteinExistence type="predicted"/>
<dbReference type="RefSeq" id="WP_089373135.1">
    <property type="nucleotide sequence ID" value="NZ_BMEP01000004.1"/>
</dbReference>
<gene>
    <name evidence="1" type="ORF">SAMN06265376_107134</name>
</gene>
<dbReference type="Proteomes" id="UP000198379">
    <property type="component" value="Unassembled WGS sequence"/>
</dbReference>